<dbReference type="GeneID" id="122137344"/>
<name>A0A9Q9W9K3_CYPCA</name>
<accession>A0A9Q9W9K3</accession>
<dbReference type="InterPro" id="IPR000483">
    <property type="entry name" value="Cys-rich_flank_reg_C"/>
</dbReference>
<dbReference type="RefSeq" id="XP_042579316.1">
    <property type="nucleotide sequence ID" value="XM_042723382.1"/>
</dbReference>
<dbReference type="InterPro" id="IPR003591">
    <property type="entry name" value="Leu-rich_rpt_typical-subtyp"/>
</dbReference>
<reference evidence="6" key="1">
    <citation type="submission" date="2025-08" db="UniProtKB">
        <authorList>
            <consortium name="RefSeq"/>
        </authorList>
    </citation>
    <scope>IDENTIFICATION</scope>
    <source>
        <tissue evidence="6">Muscle</tissue>
    </source>
</reference>
<evidence type="ECO:0000256" key="3">
    <source>
        <dbReference type="SAM" id="Phobius"/>
    </source>
</evidence>
<feature type="signal peptide" evidence="4">
    <location>
        <begin position="1"/>
        <end position="19"/>
    </location>
</feature>
<feature type="domain" description="LRRCT" evidence="5">
    <location>
        <begin position="226"/>
        <end position="275"/>
    </location>
</feature>
<keyword evidence="4" id="KW-0732">Signal</keyword>
<dbReference type="Pfam" id="PF13855">
    <property type="entry name" value="LRR_8"/>
    <property type="match status" value="2"/>
</dbReference>
<evidence type="ECO:0000256" key="2">
    <source>
        <dbReference type="SAM" id="MobiDB-lite"/>
    </source>
</evidence>
<keyword evidence="3" id="KW-1133">Transmembrane helix</keyword>
<evidence type="ECO:0000256" key="1">
    <source>
        <dbReference type="ARBA" id="ARBA00022614"/>
    </source>
</evidence>
<sequence length="469" mass="51186">MRPSLLCCLLLYLSSSLLAGLVVSPCPKGCCCPSPGALVLCESLGLHTLPRSVPLSTAILSVARNRLCNVDNVFQPYSGLQELSLSHNQLVRFPRGLPSSLETLQLQENQITYIMAGSLRQLGNLTRLDLEDNRIRAIQPGALQGLTRLRMLTLKGNRLSRLPPNLPSSLIHLDVSANCISTLDLSSLGALVNLQVLKINSNCLRSIPERAFDGLSRLRSVELANNQWVCECDILYLYRWLLTDRLRMATDLVCTAPLHLAQKLLLTLSVMAICPKLFKPVERKSTSVNTESGKVVESHIEQTISAYMLVRSDTACNASSFRCRESSKLPESTISRSFFGSDQPTLERLSYEDCLSLNLTSFIPQSTQAPYSLATDEEASCVENSTGKPPGASATVTSTGSMTPTRDTELTPRTILQSSDPALIAILAVLCVLTGLLMLTVLLVLKDILLRNLRVAPLPQVQGDISTHS</sequence>
<keyword evidence="3" id="KW-0812">Transmembrane</keyword>
<protein>
    <submittedName>
        <fullName evidence="6">Chondroadherin-like protein</fullName>
    </submittedName>
</protein>
<proteinExistence type="predicted"/>
<dbReference type="PANTHER" id="PTHR47114:SF3">
    <property type="entry name" value="LEUCINE-RICH ALPHA-2-GLYCOPROTEIN-LIKE"/>
    <property type="match status" value="1"/>
</dbReference>
<feature type="compositionally biased region" description="Polar residues" evidence="2">
    <location>
        <begin position="394"/>
        <end position="405"/>
    </location>
</feature>
<feature type="region of interest" description="Disordered" evidence="2">
    <location>
        <begin position="375"/>
        <end position="409"/>
    </location>
</feature>
<feature type="chain" id="PRO_5040315142" evidence="4">
    <location>
        <begin position="20"/>
        <end position="469"/>
    </location>
</feature>
<dbReference type="SMART" id="SM00369">
    <property type="entry name" value="LRR_TYP"/>
    <property type="match status" value="5"/>
</dbReference>
<dbReference type="OrthoDB" id="72369at2759"/>
<gene>
    <name evidence="6" type="primary">LOC122137344</name>
</gene>
<evidence type="ECO:0000313" key="6">
    <source>
        <dbReference type="RefSeq" id="XP_042579316.1"/>
    </source>
</evidence>
<keyword evidence="1" id="KW-0433">Leucine-rich repeat</keyword>
<keyword evidence="3" id="KW-0472">Membrane</keyword>
<dbReference type="SMART" id="SM00082">
    <property type="entry name" value="LRRCT"/>
    <property type="match status" value="1"/>
</dbReference>
<dbReference type="InterPro" id="IPR001611">
    <property type="entry name" value="Leu-rich_rpt"/>
</dbReference>
<evidence type="ECO:0000259" key="5">
    <source>
        <dbReference type="SMART" id="SM00082"/>
    </source>
</evidence>
<feature type="transmembrane region" description="Helical" evidence="3">
    <location>
        <begin position="422"/>
        <end position="445"/>
    </location>
</feature>
<dbReference type="AlphaFoldDB" id="A0A9Q9W9K3"/>
<dbReference type="KEGG" id="ccar:122137344"/>
<evidence type="ECO:0000256" key="4">
    <source>
        <dbReference type="SAM" id="SignalP"/>
    </source>
</evidence>
<dbReference type="PROSITE" id="PS51450">
    <property type="entry name" value="LRR"/>
    <property type="match status" value="1"/>
</dbReference>
<dbReference type="Proteomes" id="UP001155660">
    <property type="component" value="Chromosome B5"/>
</dbReference>
<dbReference type="GO" id="GO:0031102">
    <property type="term" value="P:neuron projection regeneration"/>
    <property type="evidence" value="ECO:0007669"/>
    <property type="project" value="TreeGrafter"/>
</dbReference>
<dbReference type="PANTHER" id="PTHR47114">
    <property type="match status" value="1"/>
</dbReference>
<organism evidence="6">
    <name type="scientific">Cyprinus carpio</name>
    <name type="common">Common carp</name>
    <dbReference type="NCBI Taxonomy" id="7962"/>
    <lineage>
        <taxon>Eukaryota</taxon>
        <taxon>Metazoa</taxon>
        <taxon>Chordata</taxon>
        <taxon>Craniata</taxon>
        <taxon>Vertebrata</taxon>
        <taxon>Euteleostomi</taxon>
        <taxon>Actinopterygii</taxon>
        <taxon>Neopterygii</taxon>
        <taxon>Teleostei</taxon>
        <taxon>Ostariophysi</taxon>
        <taxon>Cypriniformes</taxon>
        <taxon>Cyprinidae</taxon>
        <taxon>Cyprininae</taxon>
        <taxon>Cyprinus</taxon>
    </lineage>
</organism>
<dbReference type="InterPro" id="IPR051071">
    <property type="entry name" value="LRR-bact_E3_ubiq_ligases"/>
</dbReference>